<keyword evidence="3" id="KW-1185">Reference proteome</keyword>
<reference evidence="3" key="1">
    <citation type="journal article" date="2023" name="Commun. Biol.">
        <title>Genome analysis of Parmales, the sister group of diatoms, reveals the evolutionary specialization of diatoms from phago-mixotrophs to photoautotrophs.</title>
        <authorList>
            <person name="Ban H."/>
            <person name="Sato S."/>
            <person name="Yoshikawa S."/>
            <person name="Yamada K."/>
            <person name="Nakamura Y."/>
            <person name="Ichinomiya M."/>
            <person name="Sato N."/>
            <person name="Blanc-Mathieu R."/>
            <person name="Endo H."/>
            <person name="Kuwata A."/>
            <person name="Ogata H."/>
        </authorList>
    </citation>
    <scope>NUCLEOTIDE SEQUENCE [LARGE SCALE GENOMIC DNA]</scope>
    <source>
        <strain evidence="3">NIES 3700</strain>
    </source>
</reference>
<dbReference type="OrthoDB" id="198943at2759"/>
<dbReference type="EMBL" id="BRXW01000664">
    <property type="protein sequence ID" value="GMH72966.1"/>
    <property type="molecule type" value="Genomic_DNA"/>
</dbReference>
<evidence type="ECO:0000313" key="2">
    <source>
        <dbReference type="EMBL" id="GMH72966.1"/>
    </source>
</evidence>
<dbReference type="AlphaFoldDB" id="A0A9W7AHJ3"/>
<dbReference type="Proteomes" id="UP001165122">
    <property type="component" value="Unassembled WGS sequence"/>
</dbReference>
<comment type="caution">
    <text evidence="2">The sequence shown here is derived from an EMBL/GenBank/DDBJ whole genome shotgun (WGS) entry which is preliminary data.</text>
</comment>
<feature type="compositionally biased region" description="Basic and acidic residues" evidence="1">
    <location>
        <begin position="184"/>
        <end position="196"/>
    </location>
</feature>
<protein>
    <submittedName>
        <fullName evidence="2">Uncharacterized protein</fullName>
    </submittedName>
</protein>
<accession>A0A9W7AHJ3</accession>
<gene>
    <name evidence="2" type="ORF">TrLO_g14105</name>
</gene>
<name>A0A9W7AHJ3_9STRA</name>
<organism evidence="2 3">
    <name type="scientific">Triparma laevis f. longispina</name>
    <dbReference type="NCBI Taxonomy" id="1714387"/>
    <lineage>
        <taxon>Eukaryota</taxon>
        <taxon>Sar</taxon>
        <taxon>Stramenopiles</taxon>
        <taxon>Ochrophyta</taxon>
        <taxon>Bolidophyceae</taxon>
        <taxon>Parmales</taxon>
        <taxon>Triparmaceae</taxon>
        <taxon>Triparma</taxon>
    </lineage>
</organism>
<evidence type="ECO:0000313" key="3">
    <source>
        <dbReference type="Proteomes" id="UP001165122"/>
    </source>
</evidence>
<evidence type="ECO:0000256" key="1">
    <source>
        <dbReference type="SAM" id="MobiDB-lite"/>
    </source>
</evidence>
<feature type="region of interest" description="Disordered" evidence="1">
    <location>
        <begin position="135"/>
        <end position="200"/>
    </location>
</feature>
<proteinExistence type="predicted"/>
<sequence>MIACCACGDRKSVSEFSRNQAFSKIKIEDEAADYNTETKKKKKKKKIEAEPQTLTAANLDLHNDETKDTPANSGDLKRRQFCCRSCVLPNVFFKKVPNSRGGRGLGHFCRTPTCANQINDVPIYPFTIRLFKRNHKSSKTRQANRAAVFQRTLPPMENEEEASERPYEPNSASNRTGADGGGFEDNRHNPYSHSEDSYDFCEDESSSSLATSTVGELTMYEVRRKWGRSRVGAQQAPCLYRFHEFVLRENRSDLVSHFWRRF</sequence>